<accession>A0A5D3FW10</accession>
<feature type="compositionally biased region" description="Basic residues" evidence="1">
    <location>
        <begin position="45"/>
        <end position="67"/>
    </location>
</feature>
<reference evidence="2 3" key="1">
    <citation type="submission" date="2019-08" db="EMBL/GenBank/DDBJ databases">
        <title>Actinomadura sp. nov. CYP1-5 isolated from mountain soil.</title>
        <authorList>
            <person name="Songsumanus A."/>
            <person name="Kuncharoen N."/>
            <person name="Kudo T."/>
            <person name="Yuki M."/>
            <person name="Igarashi Y."/>
            <person name="Tanasupawat S."/>
        </authorList>
    </citation>
    <scope>NUCLEOTIDE SEQUENCE [LARGE SCALE GENOMIC DNA]</scope>
    <source>
        <strain evidence="2 3">CYP1-5</strain>
    </source>
</reference>
<evidence type="ECO:0000313" key="3">
    <source>
        <dbReference type="Proteomes" id="UP000323505"/>
    </source>
</evidence>
<protein>
    <submittedName>
        <fullName evidence="2">Uncharacterized protein</fullName>
    </submittedName>
</protein>
<feature type="compositionally biased region" description="Basic and acidic residues" evidence="1">
    <location>
        <begin position="1"/>
        <end position="15"/>
    </location>
</feature>
<evidence type="ECO:0000256" key="1">
    <source>
        <dbReference type="SAM" id="MobiDB-lite"/>
    </source>
</evidence>
<feature type="region of interest" description="Disordered" evidence="1">
    <location>
        <begin position="1"/>
        <end position="80"/>
    </location>
</feature>
<sequence length="80" mass="9676">MYLHTDWRGFHDPDRHHPRQQALRRRPPRRRDHPALPAGRDVRLPQRRGHQRRAHRVRGHPRRRRPSAGRPRASAHPLPQ</sequence>
<evidence type="ECO:0000313" key="2">
    <source>
        <dbReference type="EMBL" id="TYK52501.1"/>
    </source>
</evidence>
<name>A0A5D3FW10_9ACTN</name>
<dbReference type="AlphaFoldDB" id="A0A5D3FW10"/>
<feature type="compositionally biased region" description="Low complexity" evidence="1">
    <location>
        <begin position="68"/>
        <end position="80"/>
    </location>
</feature>
<dbReference type="Proteomes" id="UP000323505">
    <property type="component" value="Unassembled WGS sequence"/>
</dbReference>
<feature type="compositionally biased region" description="Basic residues" evidence="1">
    <location>
        <begin position="16"/>
        <end position="32"/>
    </location>
</feature>
<comment type="caution">
    <text evidence="2">The sequence shown here is derived from an EMBL/GenBank/DDBJ whole genome shotgun (WGS) entry which is preliminary data.</text>
</comment>
<organism evidence="2 3">
    <name type="scientific">Actinomadura decatromicini</name>
    <dbReference type="NCBI Taxonomy" id="2604572"/>
    <lineage>
        <taxon>Bacteria</taxon>
        <taxon>Bacillati</taxon>
        <taxon>Actinomycetota</taxon>
        <taxon>Actinomycetes</taxon>
        <taxon>Streptosporangiales</taxon>
        <taxon>Thermomonosporaceae</taxon>
        <taxon>Actinomadura</taxon>
    </lineage>
</organism>
<gene>
    <name evidence="2" type="ORF">FXF68_01605</name>
</gene>
<proteinExistence type="predicted"/>
<keyword evidence="3" id="KW-1185">Reference proteome</keyword>
<dbReference type="EMBL" id="VSRQ01000001">
    <property type="protein sequence ID" value="TYK52501.1"/>
    <property type="molecule type" value="Genomic_DNA"/>
</dbReference>